<reference evidence="2 3" key="1">
    <citation type="journal article" date="2015" name="Int. J. Syst. Evol. Microbiol.">
        <title>Acinetobacter equi sp. nov. isolated from horse faeces.</title>
        <authorList>
            <person name="Poppel M.T."/>
            <person name="Skiebe E."/>
            <person name="Laue M."/>
            <person name="Bergmann H."/>
            <person name="Ebersberger I."/>
            <person name="Garn T."/>
            <person name="Fruth A."/>
            <person name="Baumgardt S."/>
            <person name="Busse H.J."/>
            <person name="Wilharm G."/>
        </authorList>
    </citation>
    <scope>NUCLEOTIDE SEQUENCE [LARGE SCALE GENOMIC DNA]</scope>
    <source>
        <strain evidence="2 3">114</strain>
    </source>
</reference>
<evidence type="ECO:0000313" key="2">
    <source>
        <dbReference type="EMBL" id="ALH95686.1"/>
    </source>
</evidence>
<keyword evidence="3" id="KW-1185">Reference proteome</keyword>
<dbReference type="Proteomes" id="UP000064939">
    <property type="component" value="Chromosome"/>
</dbReference>
<dbReference type="EMBL" id="CP012808">
    <property type="protein sequence ID" value="ALH95686.1"/>
    <property type="molecule type" value="Genomic_DNA"/>
</dbReference>
<evidence type="ECO:0000313" key="3">
    <source>
        <dbReference type="Proteomes" id="UP000064939"/>
    </source>
</evidence>
<protein>
    <submittedName>
        <fullName evidence="2">Uncharacterized protein</fullName>
    </submittedName>
</protein>
<keyword evidence="1" id="KW-0812">Transmembrane</keyword>
<keyword evidence="1" id="KW-0472">Membrane</keyword>
<sequence>MNQNNLNGQELKVIRQNHNQFLKLTRDILGYLAIIAIFSFLSLMYFETFTSELPQESVVSEVSQ</sequence>
<dbReference type="AlphaFoldDB" id="A0A0N9VWW3"/>
<organism evidence="2 3">
    <name type="scientific">Acinetobacter equi</name>
    <dbReference type="NCBI Taxonomy" id="1324350"/>
    <lineage>
        <taxon>Bacteria</taxon>
        <taxon>Pseudomonadati</taxon>
        <taxon>Pseudomonadota</taxon>
        <taxon>Gammaproteobacteria</taxon>
        <taxon>Moraxellales</taxon>
        <taxon>Moraxellaceae</taxon>
        <taxon>Acinetobacter</taxon>
    </lineage>
</organism>
<accession>A0A0N9VWW3</accession>
<dbReference type="STRING" id="1324350.AOY20_09160"/>
<keyword evidence="1" id="KW-1133">Transmembrane helix</keyword>
<gene>
    <name evidence="2" type="ORF">AOY20_09160</name>
</gene>
<feature type="transmembrane region" description="Helical" evidence="1">
    <location>
        <begin position="28"/>
        <end position="46"/>
    </location>
</feature>
<evidence type="ECO:0000256" key="1">
    <source>
        <dbReference type="SAM" id="Phobius"/>
    </source>
</evidence>
<proteinExistence type="predicted"/>
<name>A0A0N9VWW3_9GAMM</name>
<dbReference type="KEGG" id="aei:AOY20_09160"/>